<dbReference type="Gene3D" id="3.60.15.10">
    <property type="entry name" value="Ribonuclease Z/Hydroxyacylglutathione hydrolase-like"/>
    <property type="match status" value="1"/>
</dbReference>
<evidence type="ECO:0000313" key="3">
    <source>
        <dbReference type="EMBL" id="KZN29850.1"/>
    </source>
</evidence>
<dbReference type="PANTHER" id="PTHR15032:SF4">
    <property type="entry name" value="N-ACYL-PHOSPHATIDYLETHANOLAMINE-HYDROLYZING PHOSPHOLIPASE D"/>
    <property type="match status" value="1"/>
</dbReference>
<dbReference type="GO" id="GO:0005737">
    <property type="term" value="C:cytoplasm"/>
    <property type="evidence" value="ECO:0007669"/>
    <property type="project" value="TreeGrafter"/>
</dbReference>
<proteinExistence type="predicted"/>
<sequence>MKYNKNIEVTYMKKILSLSLIPLLASCAAPNNVEKLSSQIDIKYKKTEGYTHQFANTYKRPESYPHTCEQDCYPKTKDIQCETDMEQCRFVGQNPLVDLPGSNDFSVRWIGHASFVITTPTNETILIDPVTEQFDWPIDWAFANLGGGFYRDTPAHITDDELAATQAVVYSHIHYDHFNKADIETIGTNTKYLTPLNFANYFPDGGYDIVEMPWYSDYSVGDTKVHFVPAHHFSNRIVVPFITNDDDETLWGGWLLENGGKKVFFAGDTGYSNHFKDIHKAYGDIDVCLIPIASYHHEEYGNWYRNVHLTPEDALTAAKDMNCGVIIPWGYGNASWKMGDHTSHSALFRLLHMQKQLNSQIPLYILNEGEKVIL</sequence>
<dbReference type="AlphaFoldDB" id="A0A166UDU9"/>
<reference evidence="3 4" key="1">
    <citation type="submission" date="2013-07" db="EMBL/GenBank/DDBJ databases">
        <title>Comparative Genomic and Metabolomic Analysis of Twelve Strains of Pseudoalteromonas luteoviolacea.</title>
        <authorList>
            <person name="Vynne N.G."/>
            <person name="Mansson M."/>
            <person name="Gram L."/>
        </authorList>
    </citation>
    <scope>NUCLEOTIDE SEQUENCE [LARGE SCALE GENOMIC DNA]</scope>
    <source>
        <strain evidence="3 4">DSM 6061</strain>
    </source>
</reference>
<name>A0A166UDU9_9GAMM</name>
<comment type="caution">
    <text evidence="3">The sequence shown here is derived from an EMBL/GenBank/DDBJ whole genome shotgun (WGS) entry which is preliminary data.</text>
</comment>
<dbReference type="Pfam" id="PF12706">
    <property type="entry name" value="Lactamase_B_2"/>
    <property type="match status" value="1"/>
</dbReference>
<keyword evidence="4" id="KW-1185">Reference proteome</keyword>
<accession>A0A166UDU9</accession>
<organism evidence="3 4">
    <name type="scientific">Pseudoalteromonas luteoviolacea DSM 6061</name>
    <dbReference type="NCBI Taxonomy" id="1365250"/>
    <lineage>
        <taxon>Bacteria</taxon>
        <taxon>Pseudomonadati</taxon>
        <taxon>Pseudomonadota</taxon>
        <taxon>Gammaproteobacteria</taxon>
        <taxon>Alteromonadales</taxon>
        <taxon>Pseudoalteromonadaceae</taxon>
        <taxon>Pseudoalteromonas</taxon>
    </lineage>
</organism>
<dbReference type="PATRIC" id="fig|1365250.3.peg.5043"/>
<dbReference type="InterPro" id="IPR001279">
    <property type="entry name" value="Metallo-B-lactamas"/>
</dbReference>
<dbReference type="Proteomes" id="UP000076643">
    <property type="component" value="Unassembled WGS sequence"/>
</dbReference>
<feature type="signal peptide" evidence="1">
    <location>
        <begin position="1"/>
        <end position="28"/>
    </location>
</feature>
<dbReference type="PANTHER" id="PTHR15032">
    <property type="entry name" value="N-ACYL-PHOSPHATIDYLETHANOLAMINE-HYDROLYZING PHOSPHOLIPASE D"/>
    <property type="match status" value="1"/>
</dbReference>
<feature type="domain" description="Metallo-beta-lactamase" evidence="2">
    <location>
        <begin position="124"/>
        <end position="328"/>
    </location>
</feature>
<dbReference type="InterPro" id="IPR036866">
    <property type="entry name" value="RibonucZ/Hydroxyglut_hydro"/>
</dbReference>
<dbReference type="EMBL" id="AUYB01000156">
    <property type="protein sequence ID" value="KZN29850.1"/>
    <property type="molecule type" value="Genomic_DNA"/>
</dbReference>
<feature type="chain" id="PRO_5007880578" description="Metallo-beta-lactamase domain-containing protein" evidence="1">
    <location>
        <begin position="29"/>
        <end position="374"/>
    </location>
</feature>
<evidence type="ECO:0000256" key="1">
    <source>
        <dbReference type="SAM" id="SignalP"/>
    </source>
</evidence>
<gene>
    <name evidence="3" type="ORF">N475_25220</name>
</gene>
<dbReference type="RefSeq" id="WP_405127472.1">
    <property type="nucleotide sequence ID" value="NZ_AQHB01000049.1"/>
</dbReference>
<dbReference type="PROSITE" id="PS51257">
    <property type="entry name" value="PROKAR_LIPOPROTEIN"/>
    <property type="match status" value="1"/>
</dbReference>
<evidence type="ECO:0000259" key="2">
    <source>
        <dbReference type="Pfam" id="PF12706"/>
    </source>
</evidence>
<evidence type="ECO:0000313" key="4">
    <source>
        <dbReference type="Proteomes" id="UP000076643"/>
    </source>
</evidence>
<dbReference type="SUPFAM" id="SSF56281">
    <property type="entry name" value="Metallo-hydrolase/oxidoreductase"/>
    <property type="match status" value="1"/>
</dbReference>
<protein>
    <recommendedName>
        <fullName evidence="2">Metallo-beta-lactamase domain-containing protein</fullName>
    </recommendedName>
</protein>
<keyword evidence="1" id="KW-0732">Signal</keyword>